<feature type="compositionally biased region" description="Polar residues" evidence="1">
    <location>
        <begin position="223"/>
        <end position="236"/>
    </location>
</feature>
<evidence type="ECO:0000256" key="1">
    <source>
        <dbReference type="SAM" id="MobiDB-lite"/>
    </source>
</evidence>
<feature type="compositionally biased region" description="Basic and acidic residues" evidence="1">
    <location>
        <begin position="206"/>
        <end position="222"/>
    </location>
</feature>
<protein>
    <submittedName>
        <fullName evidence="2">Uncharacterized protein</fullName>
    </submittedName>
</protein>
<dbReference type="VEuPathDB" id="FungiDB:PGTG_01637"/>
<reference key="1">
    <citation type="submission" date="2007-01" db="EMBL/GenBank/DDBJ databases">
        <title>The Genome Sequence of Puccinia graminis f. sp. tritici Strain CRL 75-36-700-3.</title>
        <authorList>
            <consortium name="The Broad Institute Genome Sequencing Platform"/>
            <person name="Birren B."/>
            <person name="Lander E."/>
            <person name="Galagan J."/>
            <person name="Nusbaum C."/>
            <person name="Devon K."/>
            <person name="Cuomo C."/>
            <person name="Jaffe D."/>
            <person name="Butler J."/>
            <person name="Alvarez P."/>
            <person name="Gnerre S."/>
            <person name="Grabherr M."/>
            <person name="Mauceli E."/>
            <person name="Brockman W."/>
            <person name="Young S."/>
            <person name="LaButti K."/>
            <person name="Sykes S."/>
            <person name="DeCaprio D."/>
            <person name="Crawford M."/>
            <person name="Koehrsen M."/>
            <person name="Engels R."/>
            <person name="Montgomery P."/>
            <person name="Pearson M."/>
            <person name="Howarth C."/>
            <person name="Larson L."/>
            <person name="White J."/>
            <person name="Zeng Q."/>
            <person name="Kodira C."/>
            <person name="Yandava C."/>
            <person name="Alvarado L."/>
            <person name="O'Leary S."/>
            <person name="Szabo L."/>
            <person name="Dean R."/>
            <person name="Schein J."/>
        </authorList>
    </citation>
    <scope>NUCLEOTIDE SEQUENCE</scope>
    <source>
        <strain>CRL 75-36-700-3</strain>
    </source>
</reference>
<name>E3JSL9_PUCGT</name>
<evidence type="ECO:0000313" key="2">
    <source>
        <dbReference type="EMBL" id="EFP75044.2"/>
    </source>
</evidence>
<reference evidence="3" key="2">
    <citation type="journal article" date="2011" name="Proc. Natl. Acad. Sci. U.S.A.">
        <title>Obligate biotrophy features unraveled by the genomic analysis of rust fungi.</title>
        <authorList>
            <person name="Duplessis S."/>
            <person name="Cuomo C.A."/>
            <person name="Lin Y.-C."/>
            <person name="Aerts A."/>
            <person name="Tisserant E."/>
            <person name="Veneault-Fourrey C."/>
            <person name="Joly D.L."/>
            <person name="Hacquard S."/>
            <person name="Amselem J."/>
            <person name="Cantarel B.L."/>
            <person name="Chiu R."/>
            <person name="Coutinho P.M."/>
            <person name="Feau N."/>
            <person name="Field M."/>
            <person name="Frey P."/>
            <person name="Gelhaye E."/>
            <person name="Goldberg J."/>
            <person name="Grabherr M.G."/>
            <person name="Kodira C.D."/>
            <person name="Kohler A."/>
            <person name="Kuees U."/>
            <person name="Lindquist E.A."/>
            <person name="Lucas S.M."/>
            <person name="Mago R."/>
            <person name="Mauceli E."/>
            <person name="Morin E."/>
            <person name="Murat C."/>
            <person name="Pangilinan J.L."/>
            <person name="Park R."/>
            <person name="Pearson M."/>
            <person name="Quesneville H."/>
            <person name="Rouhier N."/>
            <person name="Sakthikumar S."/>
            <person name="Salamov A.A."/>
            <person name="Schmutz J."/>
            <person name="Selles B."/>
            <person name="Shapiro H."/>
            <person name="Tanguay P."/>
            <person name="Tuskan G.A."/>
            <person name="Henrissat B."/>
            <person name="Van de Peer Y."/>
            <person name="Rouze P."/>
            <person name="Ellis J.G."/>
            <person name="Dodds P.N."/>
            <person name="Schein J.E."/>
            <person name="Zhong S."/>
            <person name="Hamelin R.C."/>
            <person name="Grigoriev I.V."/>
            <person name="Szabo L.J."/>
            <person name="Martin F."/>
        </authorList>
    </citation>
    <scope>NUCLEOTIDE SEQUENCE [LARGE SCALE GENOMIC DNA]</scope>
    <source>
        <strain evidence="3">CRL 75-36-700-3 / race SCCL</strain>
    </source>
</reference>
<dbReference type="EMBL" id="DS178263">
    <property type="protein sequence ID" value="EFP75044.2"/>
    <property type="molecule type" value="Genomic_DNA"/>
</dbReference>
<dbReference type="AlphaFoldDB" id="E3JSL9"/>
<feature type="compositionally biased region" description="Polar residues" evidence="1">
    <location>
        <begin position="314"/>
        <end position="325"/>
    </location>
</feature>
<dbReference type="InParanoid" id="E3JSL9"/>
<dbReference type="HOGENOM" id="CLU_045924_0_0_1"/>
<accession>E3JSL9</accession>
<dbReference type="Proteomes" id="UP000008783">
    <property type="component" value="Unassembled WGS sequence"/>
</dbReference>
<organism evidence="2 3">
    <name type="scientific">Puccinia graminis f. sp. tritici (strain CRL 75-36-700-3 / race SCCL)</name>
    <name type="common">Black stem rust fungus</name>
    <dbReference type="NCBI Taxonomy" id="418459"/>
    <lineage>
        <taxon>Eukaryota</taxon>
        <taxon>Fungi</taxon>
        <taxon>Dikarya</taxon>
        <taxon>Basidiomycota</taxon>
        <taxon>Pucciniomycotina</taxon>
        <taxon>Pucciniomycetes</taxon>
        <taxon>Pucciniales</taxon>
        <taxon>Pucciniaceae</taxon>
        <taxon>Puccinia</taxon>
    </lineage>
</organism>
<proteinExistence type="predicted"/>
<evidence type="ECO:0000313" key="3">
    <source>
        <dbReference type="Proteomes" id="UP000008783"/>
    </source>
</evidence>
<gene>
    <name evidence="2" type="ORF">PGTG_01637</name>
</gene>
<keyword evidence="3" id="KW-1185">Reference proteome</keyword>
<dbReference type="KEGG" id="pgr:PGTG_01637"/>
<feature type="region of interest" description="Disordered" evidence="1">
    <location>
        <begin position="202"/>
        <end position="325"/>
    </location>
</feature>
<sequence length="325" mass="34921">MAPKSTPTTENIRHVEAASDDSVAASLPPFEVPFLAMTSHEFKRAVIAALGASRTDFPLSDVLTAADEARKLQWRGNISWPGGPQTDNFNVTLSYKAFGEHVAQAVLPKRCRLQLVMENPLRRIADPYALASEVYVPFRPNGHDLPPPNHCFVLQPPAPFTEGGIEPPTSTRDGTPPTAGGLDAQRSAESSPCCLLRGYSSSATGDEVHEPEFARASTHESSRQQSAHPNLGRSSESPPPLADDNAAKSPPPLSSSPGLIMLDGPPSSWVSNTNIRPRLRRRVSSSPDVEVVKSSKRTKTITPNENGIPPEVGTSESSVLRNSNK</sequence>
<feature type="region of interest" description="Disordered" evidence="1">
    <location>
        <begin position="151"/>
        <end position="188"/>
    </location>
</feature>
<dbReference type="GeneID" id="10547406"/>
<dbReference type="OrthoDB" id="10499879at2759"/>
<dbReference type="RefSeq" id="XP_003319463.2">
    <property type="nucleotide sequence ID" value="XM_003319415.2"/>
</dbReference>